<dbReference type="PROSITE" id="PS51257">
    <property type="entry name" value="PROKAR_LIPOPROTEIN"/>
    <property type="match status" value="1"/>
</dbReference>
<dbReference type="PANTHER" id="PTHR48081:SF2">
    <property type="entry name" value="ALPHA_BETA-HYDROLASE"/>
    <property type="match status" value="1"/>
</dbReference>
<dbReference type="InterPro" id="IPR013094">
    <property type="entry name" value="AB_hydrolase_3"/>
</dbReference>
<evidence type="ECO:0000259" key="4">
    <source>
        <dbReference type="Pfam" id="PF07859"/>
    </source>
</evidence>
<name>A0A1B5KUD3_USTVR</name>
<reference evidence="6" key="1">
    <citation type="journal article" date="2016" name="Genome Announc.">
        <title>Genome sequence of Ustilaginoidea virens IPU010, a rice pathogenic fungus causing false smut.</title>
        <authorList>
            <person name="Kumagai T."/>
            <person name="Ishii T."/>
            <person name="Terai G."/>
            <person name="Umemura M."/>
            <person name="Machida M."/>
            <person name="Asai K."/>
        </authorList>
    </citation>
    <scope>NUCLEOTIDE SEQUENCE [LARGE SCALE GENOMIC DNA]</scope>
    <source>
        <strain evidence="6">IPU010</strain>
    </source>
</reference>
<organism evidence="5 6">
    <name type="scientific">Ustilaginoidea virens</name>
    <name type="common">Rice false smut fungus</name>
    <name type="synonym">Villosiclava virens</name>
    <dbReference type="NCBI Taxonomy" id="1159556"/>
    <lineage>
        <taxon>Eukaryota</taxon>
        <taxon>Fungi</taxon>
        <taxon>Dikarya</taxon>
        <taxon>Ascomycota</taxon>
        <taxon>Pezizomycotina</taxon>
        <taxon>Sordariomycetes</taxon>
        <taxon>Hypocreomycetidae</taxon>
        <taxon>Hypocreales</taxon>
        <taxon>Clavicipitaceae</taxon>
        <taxon>Ustilaginoidea</taxon>
    </lineage>
</organism>
<proteinExistence type="inferred from homology"/>
<evidence type="ECO:0000256" key="3">
    <source>
        <dbReference type="PROSITE-ProRule" id="PRU10038"/>
    </source>
</evidence>
<dbReference type="GO" id="GO:0016787">
    <property type="term" value="F:hydrolase activity"/>
    <property type="evidence" value="ECO:0007669"/>
    <property type="project" value="UniProtKB-KW"/>
</dbReference>
<dbReference type="Pfam" id="PF07859">
    <property type="entry name" value="Abhydrolase_3"/>
    <property type="match status" value="1"/>
</dbReference>
<comment type="similarity">
    <text evidence="1">Belongs to the 'GDXG' lipolytic enzyme family.</text>
</comment>
<comment type="caution">
    <text evidence="5">The sequence shown here is derived from an EMBL/GenBank/DDBJ whole genome shotgun (WGS) entry which is preliminary data.</text>
</comment>
<accession>A0A1B5KUD3</accession>
<evidence type="ECO:0000256" key="1">
    <source>
        <dbReference type="ARBA" id="ARBA00010515"/>
    </source>
</evidence>
<evidence type="ECO:0000313" key="5">
    <source>
        <dbReference type="EMBL" id="GAO14090.1"/>
    </source>
</evidence>
<dbReference type="PANTHER" id="PTHR48081">
    <property type="entry name" value="AB HYDROLASE SUPERFAMILY PROTEIN C4A8.06C"/>
    <property type="match status" value="1"/>
</dbReference>
<protein>
    <recommendedName>
        <fullName evidence="4">Alpha/beta hydrolase fold-3 domain-containing protein</fullName>
    </recommendedName>
</protein>
<dbReference type="AlphaFoldDB" id="A0A1B5KUD3"/>
<dbReference type="EMBL" id="BBTG02000020">
    <property type="protein sequence ID" value="GAO14090.1"/>
    <property type="molecule type" value="Genomic_DNA"/>
</dbReference>
<evidence type="ECO:0000313" key="6">
    <source>
        <dbReference type="Proteomes" id="UP000054053"/>
    </source>
</evidence>
<dbReference type="InterPro" id="IPR050300">
    <property type="entry name" value="GDXG_lipolytic_enzyme"/>
</dbReference>
<dbReference type="InterPro" id="IPR029058">
    <property type="entry name" value="AB_hydrolase_fold"/>
</dbReference>
<dbReference type="InterPro" id="IPR033140">
    <property type="entry name" value="Lipase_GDXG_put_SER_AS"/>
</dbReference>
<dbReference type="Gene3D" id="3.40.50.1820">
    <property type="entry name" value="alpha/beta hydrolase"/>
    <property type="match status" value="1"/>
</dbReference>
<feature type="active site" evidence="3">
    <location>
        <position position="167"/>
    </location>
</feature>
<dbReference type="PROSITE" id="PS01174">
    <property type="entry name" value="LIPASE_GDXG_SER"/>
    <property type="match status" value="1"/>
</dbReference>
<sequence length="335" mass="36816">MEDVQERVVHVSSSFGGGCGGRGMSHSLACTWILAPFSLTCARQGDTSVAGLWIKHDPKREPDVVVYYIHGKLASCTLNRWRPVRLTMDAQGGGFALGSCYFYLEFLLAMCHLLGKTKFNNPAIFALEYSLVPDQTHPTQVNQAILGYRHVLELVNDASKVCVAGDSAGGTLTLSFLRELGKGSKDEQLNGATLLAVPRLAVLISPWVTLVSSTHYPSRVDYLERGRLWRYGEAYAGSMVQDAAASPGLCEDVHLWETVSPERGYFVVYGEEETLAPDVEAFIRRQRRSNVEVDAMEFRGGVHAWPVASLLLSGTRGRRLQGLEAIVGQIRQKLG</sequence>
<evidence type="ECO:0000256" key="2">
    <source>
        <dbReference type="ARBA" id="ARBA00022801"/>
    </source>
</evidence>
<keyword evidence="2" id="KW-0378">Hydrolase</keyword>
<gene>
    <name evidence="5" type="ORF">UVI_02038180</name>
</gene>
<feature type="domain" description="Alpha/beta hydrolase fold-3" evidence="4">
    <location>
        <begin position="92"/>
        <end position="305"/>
    </location>
</feature>
<dbReference type="Proteomes" id="UP000054053">
    <property type="component" value="Unassembled WGS sequence"/>
</dbReference>
<dbReference type="SUPFAM" id="SSF53474">
    <property type="entry name" value="alpha/beta-Hydrolases"/>
    <property type="match status" value="1"/>
</dbReference>